<dbReference type="GO" id="GO:0006508">
    <property type="term" value="P:proteolysis"/>
    <property type="evidence" value="ECO:0007669"/>
    <property type="project" value="InterPro"/>
</dbReference>
<dbReference type="Proteomes" id="UP000298210">
    <property type="component" value="Unassembled WGS sequence"/>
</dbReference>
<dbReference type="InterPro" id="IPR029058">
    <property type="entry name" value="AB_hydrolase_fold"/>
</dbReference>
<dbReference type="RefSeq" id="WP_055736947.1">
    <property type="nucleotide sequence ID" value="NZ_LDIM01000005.1"/>
</dbReference>
<dbReference type="Gene3D" id="3.40.50.1820">
    <property type="entry name" value="alpha/beta hydrolase"/>
    <property type="match status" value="1"/>
</dbReference>
<dbReference type="InterPro" id="IPR052920">
    <property type="entry name" value="DNA-binding_regulatory"/>
</dbReference>
<accession>A0A4Y7WH98</accession>
<dbReference type="SUPFAM" id="SSF53474">
    <property type="entry name" value="alpha/beta-Hydrolases"/>
    <property type="match status" value="1"/>
</dbReference>
<sequence>MKKKTKRMLWSIGGVSVVLGGTLVAASYYLFTMAIARSTRNVDLYAGEGEAKEELENIAELMERGEQWLAQKEVERLEQQTYDGLTLYGRYIANKDQTGKLAFLLHGYRGDSSEMGLAGKMYEEEGYDLFLPDARAHGESEGNYIGFGWLERQDQLNWLNQLIAEKELKQIVIHGESMGASTALMVAGEKDLPKEVKVIIADSPYTAVDEELSHQMKNLFQIPSFPFLQMGSALSKRIVGYTFKEASALEQVKNETPPLLFIHGSSDDLVPTYMSRELYNTATTKEKEIWIANGAGHVGAKLTEPSVYYKHVWSFVNRYIK</sequence>
<keyword evidence="2" id="KW-0378">Hydrolase</keyword>
<evidence type="ECO:0000259" key="1">
    <source>
        <dbReference type="Pfam" id="PF00326"/>
    </source>
</evidence>
<dbReference type="Pfam" id="PF00326">
    <property type="entry name" value="Peptidase_S9"/>
    <property type="match status" value="1"/>
</dbReference>
<dbReference type="AlphaFoldDB" id="A0A4Y7WH98"/>
<evidence type="ECO:0000313" key="3">
    <source>
        <dbReference type="Proteomes" id="UP000298210"/>
    </source>
</evidence>
<dbReference type="EMBL" id="SNUX01000003">
    <property type="protein sequence ID" value="TES47657.1"/>
    <property type="molecule type" value="Genomic_DNA"/>
</dbReference>
<feature type="domain" description="Peptidase S9 prolyl oligopeptidase catalytic" evidence="1">
    <location>
        <begin position="153"/>
        <end position="321"/>
    </location>
</feature>
<proteinExistence type="predicted"/>
<dbReference type="PANTHER" id="PTHR43358">
    <property type="entry name" value="ALPHA/BETA-HYDROLASE"/>
    <property type="match status" value="1"/>
</dbReference>
<name>A0A4Y7WH98_9BACI</name>
<dbReference type="PANTHER" id="PTHR43358:SF4">
    <property type="entry name" value="ALPHA_BETA HYDROLASE FOLD-1 DOMAIN-CONTAINING PROTEIN"/>
    <property type="match status" value="1"/>
</dbReference>
<protein>
    <submittedName>
        <fullName evidence="2">Alpha/beta hydrolase</fullName>
    </submittedName>
</protein>
<reference evidence="2 3" key="1">
    <citation type="submission" date="2019-03" db="EMBL/GenBank/DDBJ databases">
        <authorList>
            <person name="Liu G."/>
        </authorList>
    </citation>
    <scope>NUCLEOTIDE SEQUENCE [LARGE SCALE GENOMIC DNA]</scope>
    <source>
        <strain evidence="2 3">DSM 19099</strain>
    </source>
</reference>
<dbReference type="GO" id="GO:0008236">
    <property type="term" value="F:serine-type peptidase activity"/>
    <property type="evidence" value="ECO:0007669"/>
    <property type="project" value="InterPro"/>
</dbReference>
<organism evidence="2 3">
    <name type="scientific">Shouchella lehensis</name>
    <dbReference type="NCBI Taxonomy" id="300825"/>
    <lineage>
        <taxon>Bacteria</taxon>
        <taxon>Bacillati</taxon>
        <taxon>Bacillota</taxon>
        <taxon>Bacilli</taxon>
        <taxon>Bacillales</taxon>
        <taxon>Bacillaceae</taxon>
        <taxon>Shouchella</taxon>
    </lineage>
</organism>
<evidence type="ECO:0000313" key="2">
    <source>
        <dbReference type="EMBL" id="TES47657.1"/>
    </source>
</evidence>
<comment type="caution">
    <text evidence="2">The sequence shown here is derived from an EMBL/GenBank/DDBJ whole genome shotgun (WGS) entry which is preliminary data.</text>
</comment>
<gene>
    <name evidence="2" type="ORF">E2L03_10830</name>
</gene>
<dbReference type="InterPro" id="IPR001375">
    <property type="entry name" value="Peptidase_S9_cat"/>
</dbReference>